<dbReference type="PRINTS" id="PR00125">
    <property type="entry name" value="ATPASEDELTA"/>
</dbReference>
<organism evidence="9 10">
    <name type="scientific">Mesoterricola silvestris</name>
    <dbReference type="NCBI Taxonomy" id="2927979"/>
    <lineage>
        <taxon>Bacteria</taxon>
        <taxon>Pseudomonadati</taxon>
        <taxon>Acidobacteriota</taxon>
        <taxon>Holophagae</taxon>
        <taxon>Holophagales</taxon>
        <taxon>Holophagaceae</taxon>
        <taxon>Mesoterricola</taxon>
    </lineage>
</organism>
<comment type="subcellular location">
    <subcellularLocation>
        <location evidence="7">Cell membrane</location>
        <topology evidence="7">Peripheral membrane protein</topology>
    </subcellularLocation>
    <subcellularLocation>
        <location evidence="1">Membrane</location>
    </subcellularLocation>
</comment>
<keyword evidence="2 7" id="KW-0813">Transport</keyword>
<dbReference type="InterPro" id="IPR000711">
    <property type="entry name" value="ATPase_OSCP/dsu"/>
</dbReference>
<dbReference type="Gene3D" id="1.10.520.20">
    <property type="entry name" value="N-terminal domain of the delta subunit of the F1F0-ATP synthase"/>
    <property type="match status" value="1"/>
</dbReference>
<keyword evidence="7" id="KW-1003">Cell membrane</keyword>
<sequence length="180" mass="19448">MSNRLVARRYAKALADLAQKEGKLADYREELAEISALVKGNPDLSRLAFYPLLAPSRKAAAFDAILEQGKMSATVRRFFQVVAKAARLSLVHEIADAYADLVDEATGVVEARVRSSQPLSGAQTTALTATLAQRTGKTIRFHWQPDPAILGGVKVQVGSTVYDASLQGQLRLLKAKLLSA</sequence>
<keyword evidence="6 7" id="KW-0066">ATP synthesis</keyword>
<keyword evidence="10" id="KW-1185">Reference proteome</keyword>
<dbReference type="InterPro" id="IPR026015">
    <property type="entry name" value="ATP_synth_OSCP/delta_N_sf"/>
</dbReference>
<dbReference type="SUPFAM" id="SSF47928">
    <property type="entry name" value="N-terminal domain of the delta subunit of the F1F0-ATP synthase"/>
    <property type="match status" value="1"/>
</dbReference>
<dbReference type="Pfam" id="PF00213">
    <property type="entry name" value="OSCP"/>
    <property type="match status" value="1"/>
</dbReference>
<dbReference type="Proteomes" id="UP001238179">
    <property type="component" value="Chromosome"/>
</dbReference>
<evidence type="ECO:0000256" key="2">
    <source>
        <dbReference type="ARBA" id="ARBA00022448"/>
    </source>
</evidence>
<evidence type="ECO:0000313" key="10">
    <source>
        <dbReference type="Proteomes" id="UP001238179"/>
    </source>
</evidence>
<accession>A0AA48GNM2</accession>
<dbReference type="AlphaFoldDB" id="A0AA48GNM2"/>
<evidence type="ECO:0000256" key="1">
    <source>
        <dbReference type="ARBA" id="ARBA00004370"/>
    </source>
</evidence>
<dbReference type="HAMAP" id="MF_01416">
    <property type="entry name" value="ATP_synth_delta_bact"/>
    <property type="match status" value="1"/>
</dbReference>
<feature type="coiled-coil region" evidence="8">
    <location>
        <begin position="10"/>
        <end position="37"/>
    </location>
</feature>
<evidence type="ECO:0000256" key="6">
    <source>
        <dbReference type="ARBA" id="ARBA00023310"/>
    </source>
</evidence>
<keyword evidence="4 7" id="KW-0406">Ion transport</keyword>
<dbReference type="KEGG" id="msil:METEAL_03210"/>
<dbReference type="EMBL" id="AP027080">
    <property type="protein sequence ID" value="BDU71147.1"/>
    <property type="molecule type" value="Genomic_DNA"/>
</dbReference>
<evidence type="ECO:0000256" key="4">
    <source>
        <dbReference type="ARBA" id="ARBA00023065"/>
    </source>
</evidence>
<dbReference type="PANTHER" id="PTHR11910">
    <property type="entry name" value="ATP SYNTHASE DELTA CHAIN"/>
    <property type="match status" value="1"/>
</dbReference>
<name>A0AA48GNM2_9BACT</name>
<keyword evidence="8" id="KW-0175">Coiled coil</keyword>
<proteinExistence type="inferred from homology"/>
<comment type="similarity">
    <text evidence="7">Belongs to the ATPase delta chain family.</text>
</comment>
<dbReference type="GO" id="GO:0005886">
    <property type="term" value="C:plasma membrane"/>
    <property type="evidence" value="ECO:0007669"/>
    <property type="project" value="UniProtKB-SubCell"/>
</dbReference>
<comment type="function">
    <text evidence="7">This protein is part of the stalk that links CF(0) to CF(1). It either transmits conformational changes from CF(0) to CF(1) or is implicated in proton conduction.</text>
</comment>
<gene>
    <name evidence="7 9" type="primary">atpH</name>
    <name evidence="9" type="ORF">METEAL_03210</name>
</gene>
<evidence type="ECO:0000256" key="7">
    <source>
        <dbReference type="HAMAP-Rule" id="MF_01416"/>
    </source>
</evidence>
<dbReference type="GO" id="GO:0045259">
    <property type="term" value="C:proton-transporting ATP synthase complex"/>
    <property type="evidence" value="ECO:0007669"/>
    <property type="project" value="UniProtKB-KW"/>
</dbReference>
<evidence type="ECO:0000256" key="5">
    <source>
        <dbReference type="ARBA" id="ARBA00023136"/>
    </source>
</evidence>
<dbReference type="GO" id="GO:0046933">
    <property type="term" value="F:proton-transporting ATP synthase activity, rotational mechanism"/>
    <property type="evidence" value="ECO:0007669"/>
    <property type="project" value="UniProtKB-UniRule"/>
</dbReference>
<evidence type="ECO:0000256" key="3">
    <source>
        <dbReference type="ARBA" id="ARBA00022781"/>
    </source>
</evidence>
<evidence type="ECO:0000256" key="8">
    <source>
        <dbReference type="SAM" id="Coils"/>
    </source>
</evidence>
<dbReference type="RefSeq" id="WP_316414034.1">
    <property type="nucleotide sequence ID" value="NZ_AP027080.1"/>
</dbReference>
<reference evidence="10" key="1">
    <citation type="journal article" date="2023" name="Int. J. Syst. Evol. Microbiol.">
        <title>Mesoterricola silvestris gen. nov., sp. nov., Mesoterricola sediminis sp. nov., Geothrix oryzae sp. nov., Geothrix edaphica sp. nov., Geothrix rubra sp. nov., and Geothrix limicola sp. nov., six novel members of Acidobacteriota isolated from soils.</title>
        <authorList>
            <person name="Itoh H."/>
            <person name="Sugisawa Y."/>
            <person name="Mise K."/>
            <person name="Xu Z."/>
            <person name="Kuniyasu M."/>
            <person name="Ushijima N."/>
            <person name="Kawano K."/>
            <person name="Kobayashi E."/>
            <person name="Shiratori Y."/>
            <person name="Masuda Y."/>
            <person name="Senoo K."/>
        </authorList>
    </citation>
    <scope>NUCLEOTIDE SEQUENCE [LARGE SCALE GENOMIC DNA]</scope>
    <source>
        <strain evidence="10">W79</strain>
    </source>
</reference>
<evidence type="ECO:0000313" key="9">
    <source>
        <dbReference type="EMBL" id="BDU71147.1"/>
    </source>
</evidence>
<keyword evidence="3 7" id="KW-0375">Hydrogen ion transport</keyword>
<keyword evidence="5 7" id="KW-0472">Membrane</keyword>
<protein>
    <recommendedName>
        <fullName evidence="7">ATP synthase subunit delta</fullName>
    </recommendedName>
    <alternativeName>
        <fullName evidence="7">ATP synthase F(1) sector subunit delta</fullName>
    </alternativeName>
    <alternativeName>
        <fullName evidence="7">F-type ATPase subunit delta</fullName>
        <shortName evidence="7">F-ATPase subunit delta</shortName>
    </alternativeName>
</protein>
<keyword evidence="7" id="KW-0139">CF(1)</keyword>
<comment type="function">
    <text evidence="7">F(1)F(0) ATP synthase produces ATP from ADP in the presence of a proton or sodium gradient. F-type ATPases consist of two structural domains, F(1) containing the extramembraneous catalytic core and F(0) containing the membrane proton channel, linked together by a central stalk and a peripheral stalk. During catalysis, ATP synthesis in the catalytic domain of F(1) is coupled via a rotary mechanism of the central stalk subunits to proton translocation.</text>
</comment>
<dbReference type="NCBIfam" id="TIGR01145">
    <property type="entry name" value="ATP_synt_delta"/>
    <property type="match status" value="1"/>
</dbReference>